<dbReference type="AlphaFoldDB" id="A0A451AKS4"/>
<protein>
    <submittedName>
        <fullName evidence="3">MAM domain-containing protein, meprin/A5/mu</fullName>
    </submittedName>
</protein>
<name>A0A451AKS4_9GAMM</name>
<dbReference type="Pfam" id="PF00629">
    <property type="entry name" value="MAM"/>
    <property type="match status" value="1"/>
</dbReference>
<dbReference type="InterPro" id="IPR000998">
    <property type="entry name" value="MAM_dom"/>
</dbReference>
<dbReference type="PANTHER" id="PTHR23282:SF101">
    <property type="entry name" value="MAM DOMAIN-CONTAINING PROTEIN"/>
    <property type="match status" value="1"/>
</dbReference>
<dbReference type="EMBL" id="CAADGD010000097">
    <property type="protein sequence ID" value="VFK72121.1"/>
    <property type="molecule type" value="Genomic_DNA"/>
</dbReference>
<dbReference type="Gene3D" id="2.60.120.200">
    <property type="match status" value="1"/>
</dbReference>
<proteinExistence type="predicted"/>
<feature type="domain" description="MAM" evidence="2">
    <location>
        <begin position="65"/>
        <end position="228"/>
    </location>
</feature>
<dbReference type="CDD" id="cd06263">
    <property type="entry name" value="MAM"/>
    <property type="match status" value="1"/>
</dbReference>
<keyword evidence="1" id="KW-0812">Transmembrane</keyword>
<organism evidence="3">
    <name type="scientific">Candidatus Kentrum sp. UNK</name>
    <dbReference type="NCBI Taxonomy" id="2126344"/>
    <lineage>
        <taxon>Bacteria</taxon>
        <taxon>Pseudomonadati</taxon>
        <taxon>Pseudomonadota</taxon>
        <taxon>Gammaproteobacteria</taxon>
        <taxon>Candidatus Kentrum</taxon>
    </lineage>
</organism>
<dbReference type="InterPro" id="IPR013320">
    <property type="entry name" value="ConA-like_dom_sf"/>
</dbReference>
<gene>
    <name evidence="3" type="ORF">BECKUNK1418G_GA0071005_11015</name>
    <name evidence="4" type="ORF">BECKUNK1418H_GA0071006_10975</name>
</gene>
<dbReference type="SUPFAM" id="SSF49899">
    <property type="entry name" value="Concanavalin A-like lectins/glucanases"/>
    <property type="match status" value="1"/>
</dbReference>
<dbReference type="GO" id="GO:0016020">
    <property type="term" value="C:membrane"/>
    <property type="evidence" value="ECO:0007669"/>
    <property type="project" value="InterPro"/>
</dbReference>
<dbReference type="PROSITE" id="PS50060">
    <property type="entry name" value="MAM_2"/>
    <property type="match status" value="1"/>
</dbReference>
<keyword evidence="1" id="KW-0472">Membrane</keyword>
<evidence type="ECO:0000259" key="2">
    <source>
        <dbReference type="PROSITE" id="PS50060"/>
    </source>
</evidence>
<evidence type="ECO:0000313" key="4">
    <source>
        <dbReference type="EMBL" id="VFK72121.1"/>
    </source>
</evidence>
<keyword evidence="1" id="KW-1133">Transmembrane helix</keyword>
<reference evidence="3" key="1">
    <citation type="submission" date="2019-02" db="EMBL/GenBank/DDBJ databases">
        <authorList>
            <person name="Gruber-Vodicka R. H."/>
            <person name="Seah K. B. B."/>
        </authorList>
    </citation>
    <scope>NUCLEOTIDE SEQUENCE</scope>
    <source>
        <strain evidence="4">BECK_BY19</strain>
        <strain evidence="3">BECK_BY8</strain>
    </source>
</reference>
<evidence type="ECO:0000313" key="3">
    <source>
        <dbReference type="EMBL" id="VFK66631.1"/>
    </source>
</evidence>
<dbReference type="InterPro" id="IPR051560">
    <property type="entry name" value="MAM_domain-containing"/>
</dbReference>
<accession>A0A451AKS4</accession>
<sequence>MKTVSPFLRSGYRKNNGYGRSGARAKTAPLSVLAHSASVSFSFIRLSIILLLAFGLILPTHAIQHKLDFESGLGGWSAIKGTSYFNWARWRGGTHSGHTGPASAHEGTYYLYLEASRNHPARTAYLQSPEFDADLESISFYYHMYGAHMGTLTLEGFDGKNWITLWTITGETHKSHGAPWTRQEVNLAGRGLKRLRFQGSTIDNRKSSQYRGDMAIDYVLVTTGEMPSGDNWRKSESGAGIYYGPGNVGIGDTQPEADLSILGNLSKPLTGRVTVPANSIHVSGVGTQFTRELRAGDSIRLGDKVFVIAGIASDIALTLDVPTTTGVLDATAYTDSNLLTVETGAEVKSLVIDKSGNVGIGKAPDAGHRLDVRGAARVDALKLTGKTACEKLQTDASGSVQCGKDADSGGDITGVTAGSGLSGGGKSGTVTLNVDTTQIQKRVSGICPAGQSIRVIDAAGGVTCEADDNSGGDITGVTAGAGLAGGGHSGTVSLRVDNTQVQRRVSQNCAVGRSIREIRADGTVVCGGGPDYDSGWFTMQSQQGTNSYKQVTHNLGVYPSRVKVLVKAIDGANKGFIFEGSGSAQNDDDGVYTLYGGVVFAYNQNHVRLWAPDKNNGESNGHIIVIGDGWGGEVNYQTSHTAQVKVLVWR</sequence>
<evidence type="ECO:0000256" key="1">
    <source>
        <dbReference type="SAM" id="Phobius"/>
    </source>
</evidence>
<dbReference type="SMART" id="SM00137">
    <property type="entry name" value="MAM"/>
    <property type="match status" value="1"/>
</dbReference>
<dbReference type="EMBL" id="CAADFZ010000101">
    <property type="protein sequence ID" value="VFK66631.1"/>
    <property type="molecule type" value="Genomic_DNA"/>
</dbReference>
<dbReference type="PANTHER" id="PTHR23282">
    <property type="entry name" value="APICAL ENDOSOMAL GLYCOPROTEIN PRECURSOR"/>
    <property type="match status" value="1"/>
</dbReference>
<feature type="transmembrane region" description="Helical" evidence="1">
    <location>
        <begin position="39"/>
        <end position="58"/>
    </location>
</feature>